<evidence type="ECO:0000313" key="3">
    <source>
        <dbReference type="Proteomes" id="UP000039046"/>
    </source>
</evidence>
<dbReference type="AlphaFoldDB" id="A0A0A1TGV6"/>
<proteinExistence type="predicted"/>
<feature type="compositionally biased region" description="Basic and acidic residues" evidence="1">
    <location>
        <begin position="35"/>
        <end position="47"/>
    </location>
</feature>
<feature type="compositionally biased region" description="Basic residues" evidence="1">
    <location>
        <begin position="103"/>
        <end position="113"/>
    </location>
</feature>
<protein>
    <submittedName>
        <fullName evidence="2">Uncharacterized protein</fullName>
    </submittedName>
</protein>
<gene>
    <name evidence="2" type="ORF">VHEMI09655</name>
</gene>
<organism evidence="2 3">
    <name type="scientific">[Torrubiella] hemipterigena</name>
    <dbReference type="NCBI Taxonomy" id="1531966"/>
    <lineage>
        <taxon>Eukaryota</taxon>
        <taxon>Fungi</taxon>
        <taxon>Dikarya</taxon>
        <taxon>Ascomycota</taxon>
        <taxon>Pezizomycotina</taxon>
        <taxon>Sordariomycetes</taxon>
        <taxon>Hypocreomycetidae</taxon>
        <taxon>Hypocreales</taxon>
        <taxon>Clavicipitaceae</taxon>
        <taxon>Clavicipitaceae incertae sedis</taxon>
        <taxon>'Torrubiella' clade</taxon>
    </lineage>
</organism>
<dbReference type="Proteomes" id="UP000039046">
    <property type="component" value="Unassembled WGS sequence"/>
</dbReference>
<feature type="region of interest" description="Disordered" evidence="1">
    <location>
        <begin position="192"/>
        <end position="224"/>
    </location>
</feature>
<dbReference type="EMBL" id="CDHN01000006">
    <property type="protein sequence ID" value="CEJ94104.1"/>
    <property type="molecule type" value="Genomic_DNA"/>
</dbReference>
<accession>A0A0A1TGV6</accession>
<evidence type="ECO:0000313" key="2">
    <source>
        <dbReference type="EMBL" id="CEJ94104.1"/>
    </source>
</evidence>
<feature type="compositionally biased region" description="Basic and acidic residues" evidence="1">
    <location>
        <begin position="114"/>
        <end position="141"/>
    </location>
</feature>
<dbReference type="OrthoDB" id="5204927at2759"/>
<name>A0A0A1TGV6_9HYPO</name>
<evidence type="ECO:0000256" key="1">
    <source>
        <dbReference type="SAM" id="MobiDB-lite"/>
    </source>
</evidence>
<keyword evidence="3" id="KW-1185">Reference proteome</keyword>
<reference evidence="2 3" key="1">
    <citation type="journal article" date="2015" name="Genome Announc.">
        <title>Draft Genome Sequence and Gene Annotation of the Entomopathogenic Fungus Verticillium hemipterigenum.</title>
        <authorList>
            <person name="Horn F."/>
            <person name="Habel A."/>
            <person name="Scharf D.H."/>
            <person name="Dworschak J."/>
            <person name="Brakhage A.A."/>
            <person name="Guthke R."/>
            <person name="Hertweck C."/>
            <person name="Linde J."/>
        </authorList>
    </citation>
    <scope>NUCLEOTIDE SEQUENCE [LARGE SCALE GENOMIC DNA]</scope>
</reference>
<feature type="compositionally biased region" description="Low complexity" evidence="1">
    <location>
        <begin position="200"/>
        <end position="219"/>
    </location>
</feature>
<feature type="region of interest" description="Disordered" evidence="1">
    <location>
        <begin position="1"/>
        <end position="154"/>
    </location>
</feature>
<dbReference type="HOGENOM" id="CLU_612689_0_0_1"/>
<feature type="compositionally biased region" description="Polar residues" evidence="1">
    <location>
        <begin position="68"/>
        <end position="82"/>
    </location>
</feature>
<sequence>MHYPSLGYPAEQPATQKFKMMPKPSIRQKPQTKSSEPRSFDPNELTKRLNKVLAEQKAGTDKKRRVKSSTTEKVSHGASSNSHAKKADVSVGLQKHKESKAPVLKHSKTKLRALHHETRESDKDRLRRKEARKASKPRDSWSNEDSDVFGEDGHYIPQVAASQFANTTIGDSPPEKNLVHKLSKVAMKFHMQGPGTSKEAPASSANSNPASQAAAIRRAQSTRERNYTRNQFQHPSSLLAGEGANASSPLTASPAHFTIADIDKQLKEDRRKSTGSMLGKSEGRIPTVSFRSDFGFDKQATVDHAELAATTESHRVDWTQSDESAFEHRRTSLSLRKPESRWSIRGRLGSFTKNAKDDKAPALAIPPPITSGVALVASPTLSQGATLPVAAPVAPVAPVASAIPATTTITTTTTAAPIPAPAPAASEEKAGAAALSPKTGFFARFKR</sequence>